<evidence type="ECO:0000313" key="3">
    <source>
        <dbReference type="Proteomes" id="UP000324767"/>
    </source>
</evidence>
<evidence type="ECO:0000256" key="1">
    <source>
        <dbReference type="SAM" id="Coils"/>
    </source>
</evidence>
<proteinExistence type="predicted"/>
<dbReference type="OrthoDB" id="5421128at2759"/>
<sequence length="132" mass="15569">MCQGYTRKHEECEHIKDFIAVVECEAFSENEPCADEDVRFNLVYKFPSLCRACYMFQEEFIFRRYEDDIADLRRALDDTRSSLRRVEELEDTVREGLEAELVNLQLRLDDSIADRQGMLAKFRRSQGVWGDG</sequence>
<dbReference type="Proteomes" id="UP000324767">
    <property type="component" value="Unassembled WGS sequence"/>
</dbReference>
<accession>A0A5M8PY84</accession>
<organism evidence="2 3">
    <name type="scientific">Lasallia pustulata</name>
    <dbReference type="NCBI Taxonomy" id="136370"/>
    <lineage>
        <taxon>Eukaryota</taxon>
        <taxon>Fungi</taxon>
        <taxon>Dikarya</taxon>
        <taxon>Ascomycota</taxon>
        <taxon>Pezizomycotina</taxon>
        <taxon>Lecanoromycetes</taxon>
        <taxon>OSLEUM clade</taxon>
        <taxon>Umbilicariomycetidae</taxon>
        <taxon>Umbilicariales</taxon>
        <taxon>Umbilicariaceae</taxon>
        <taxon>Lasallia</taxon>
    </lineage>
</organism>
<gene>
    <name evidence="2" type="ORF">FRX48_02011</name>
</gene>
<protein>
    <submittedName>
        <fullName evidence="2">Uncharacterized protein</fullName>
    </submittedName>
</protein>
<dbReference type="AlphaFoldDB" id="A0A5M8PY84"/>
<name>A0A5M8PY84_9LECA</name>
<evidence type="ECO:0000313" key="2">
    <source>
        <dbReference type="EMBL" id="KAA6413650.1"/>
    </source>
</evidence>
<feature type="coiled-coil region" evidence="1">
    <location>
        <begin position="62"/>
        <end position="114"/>
    </location>
</feature>
<dbReference type="EMBL" id="VXIT01000003">
    <property type="protein sequence ID" value="KAA6413650.1"/>
    <property type="molecule type" value="Genomic_DNA"/>
</dbReference>
<comment type="caution">
    <text evidence="2">The sequence shown here is derived from an EMBL/GenBank/DDBJ whole genome shotgun (WGS) entry which is preliminary data.</text>
</comment>
<reference evidence="2 3" key="1">
    <citation type="submission" date="2019-09" db="EMBL/GenBank/DDBJ databases">
        <title>The hologenome of the rock-dwelling lichen Lasallia pustulata.</title>
        <authorList>
            <person name="Greshake Tzovaras B."/>
            <person name="Segers F."/>
            <person name="Bicker A."/>
            <person name="Dal Grande F."/>
            <person name="Otte J."/>
            <person name="Hankeln T."/>
            <person name="Schmitt I."/>
            <person name="Ebersberger I."/>
        </authorList>
    </citation>
    <scope>NUCLEOTIDE SEQUENCE [LARGE SCALE GENOMIC DNA]</scope>
    <source>
        <strain evidence="2">A1-1</strain>
    </source>
</reference>
<keyword evidence="1" id="KW-0175">Coiled coil</keyword>